<gene>
    <name evidence="11" type="primary">SPOSA6832_03439</name>
</gene>
<evidence type="ECO:0000256" key="6">
    <source>
        <dbReference type="ARBA" id="ARBA00047665"/>
    </source>
</evidence>
<dbReference type="PANTHER" id="PTHR43757:SF2">
    <property type="entry name" value="AMINOMETHYLTRANSFERASE, MITOCHONDRIAL"/>
    <property type="match status" value="1"/>
</dbReference>
<dbReference type="Proteomes" id="UP000243876">
    <property type="component" value="Unassembled WGS sequence"/>
</dbReference>
<feature type="non-terminal residue" evidence="11">
    <location>
        <position position="385"/>
    </location>
</feature>
<dbReference type="PANTHER" id="PTHR43757">
    <property type="entry name" value="AMINOMETHYLTRANSFERASE"/>
    <property type="match status" value="1"/>
</dbReference>
<feature type="binding site" evidence="7">
    <location>
        <position position="209"/>
    </location>
    <ligand>
        <name>substrate</name>
    </ligand>
</feature>
<name>A0A0D6ENR6_SPOSA</name>
<evidence type="ECO:0000256" key="4">
    <source>
        <dbReference type="ARBA" id="ARBA00022679"/>
    </source>
</evidence>
<dbReference type="Gene3D" id="2.40.30.110">
    <property type="entry name" value="Aminomethyltransferase beta-barrel domains"/>
    <property type="match status" value="1"/>
</dbReference>
<evidence type="ECO:0000256" key="8">
    <source>
        <dbReference type="RuleBase" id="RU003981"/>
    </source>
</evidence>
<dbReference type="PIRSF" id="PIRSF006487">
    <property type="entry name" value="GcvT"/>
    <property type="match status" value="1"/>
</dbReference>
<keyword evidence="8" id="KW-0496">Mitochondrion</keyword>
<accession>A0A0D6ENR6</accession>
<dbReference type="Gene3D" id="3.30.70.1400">
    <property type="entry name" value="Aminomethyltransferase beta-barrel domains"/>
    <property type="match status" value="1"/>
</dbReference>
<proteinExistence type="inferred from homology"/>
<sequence length="385" mass="41475">MVEFAGWEMPLLYEGRDTSRVAGGPVAEHHQVRESSGLFDVGHMVQSTFTGPGALTFLQHMLPASLSSLPVPSESRGKNTPLRSTLSVLLNEEGGILDDCMITRWGEDSFYLVTNAGRAEVDIPWLRSHVEKWNAANPKVEMKVLDDAALVALQGPKSHVALQRLLPPSSSLQQLLTFGTSLHLPVPSLSSCPPVHIARGGYTGEDGFEISVPNAFAADFANMLLEQDEVKLAGLAARDSLRLEAGLCLYGHDLDEGTGVGEAGLAWVVGKDRRTPGAFIGSERTLAELKKDGTTRKRVGLVVEKGAPAREGATIFSASSPSTPIGRITSGLPSPTLRENISMGYIETKDGLHKKGSEVLVEVRKKLRKAQVVGMPWIETGYYRG</sequence>
<dbReference type="Pfam" id="PF08669">
    <property type="entry name" value="GCV_T_C"/>
    <property type="match status" value="1"/>
</dbReference>
<keyword evidence="12" id="KW-1185">Reference proteome</keyword>
<evidence type="ECO:0000256" key="5">
    <source>
        <dbReference type="ARBA" id="ARBA00031395"/>
    </source>
</evidence>
<evidence type="ECO:0000256" key="1">
    <source>
        <dbReference type="ARBA" id="ARBA00008609"/>
    </source>
</evidence>
<dbReference type="InterPro" id="IPR006222">
    <property type="entry name" value="GCVT_N"/>
</dbReference>
<protein>
    <recommendedName>
        <fullName evidence="2 8">Aminomethyltransferase</fullName>
        <ecNumber evidence="2 8">2.1.2.10</ecNumber>
    </recommendedName>
    <alternativeName>
        <fullName evidence="5 8">Glycine cleavage system T protein</fullName>
    </alternativeName>
</protein>
<evidence type="ECO:0000313" key="11">
    <source>
        <dbReference type="EMBL" id="CEQ41682.1"/>
    </source>
</evidence>
<dbReference type="SUPFAM" id="SSF101790">
    <property type="entry name" value="Aminomethyltransferase beta-barrel domain"/>
    <property type="match status" value="1"/>
</dbReference>
<evidence type="ECO:0000313" key="12">
    <source>
        <dbReference type="Proteomes" id="UP000243876"/>
    </source>
</evidence>
<comment type="subcellular location">
    <subcellularLocation>
        <location evidence="8">Mitochondrion</location>
    </subcellularLocation>
</comment>
<comment type="subunit">
    <text evidence="8">The glycine cleavage system is composed of four proteins: P, T, L and H.</text>
</comment>
<dbReference type="FunFam" id="2.40.30.110:FF:000002">
    <property type="entry name" value="Aminomethyltransferase"/>
    <property type="match status" value="1"/>
</dbReference>
<dbReference type="GO" id="GO:0008483">
    <property type="term" value="F:transaminase activity"/>
    <property type="evidence" value="ECO:0007669"/>
    <property type="project" value="UniProtKB-KW"/>
</dbReference>
<dbReference type="Pfam" id="PF01571">
    <property type="entry name" value="GCV_T"/>
    <property type="match status" value="1"/>
</dbReference>
<dbReference type="AlphaFoldDB" id="A0A0D6ENR6"/>
<comment type="similarity">
    <text evidence="1 8">Belongs to the GcvT family.</text>
</comment>
<dbReference type="InterPro" id="IPR006223">
    <property type="entry name" value="GcvT"/>
</dbReference>
<comment type="catalytic activity">
    <reaction evidence="6 8">
        <text>N(6)-[(R)-S(8)-aminomethyldihydrolipoyl]-L-lysyl-[protein] + (6S)-5,6,7,8-tetrahydrofolate = N(6)-[(R)-dihydrolipoyl]-L-lysyl-[protein] + (6R)-5,10-methylene-5,6,7,8-tetrahydrofolate + NH4(+)</text>
        <dbReference type="Rhea" id="RHEA:16945"/>
        <dbReference type="Rhea" id="RHEA-COMP:10475"/>
        <dbReference type="Rhea" id="RHEA-COMP:10492"/>
        <dbReference type="ChEBI" id="CHEBI:15636"/>
        <dbReference type="ChEBI" id="CHEBI:28938"/>
        <dbReference type="ChEBI" id="CHEBI:57453"/>
        <dbReference type="ChEBI" id="CHEBI:83100"/>
        <dbReference type="ChEBI" id="CHEBI:83143"/>
        <dbReference type="EC" id="2.1.2.10"/>
    </reaction>
</comment>
<feature type="domain" description="GCVT N-terminal" evidence="9">
    <location>
        <begin position="1"/>
        <end position="272"/>
    </location>
</feature>
<comment type="function">
    <text evidence="8">The glycine cleavage system catalyzes the degradation of glycine.</text>
</comment>
<organism evidence="11 12">
    <name type="scientific">Sporidiobolus salmonicolor</name>
    <name type="common">Yeast-like fungus</name>
    <name type="synonym">Sporobolomyces salmonicolor</name>
    <dbReference type="NCBI Taxonomy" id="5005"/>
    <lineage>
        <taxon>Eukaryota</taxon>
        <taxon>Fungi</taxon>
        <taxon>Dikarya</taxon>
        <taxon>Basidiomycota</taxon>
        <taxon>Pucciniomycotina</taxon>
        <taxon>Microbotryomycetes</taxon>
        <taxon>Sporidiobolales</taxon>
        <taxon>Sporidiobolaceae</taxon>
        <taxon>Sporobolomyces</taxon>
    </lineage>
</organism>
<reference evidence="12" key="1">
    <citation type="submission" date="2015-02" db="EMBL/GenBank/DDBJ databases">
        <authorList>
            <person name="Gon?alves P."/>
        </authorList>
    </citation>
    <scope>NUCLEOTIDE SEQUENCE [LARGE SCALE GENOMIC DNA]</scope>
</reference>
<feature type="domain" description="Aminomethyltransferase C-terminal" evidence="10">
    <location>
        <begin position="296"/>
        <end position="377"/>
    </location>
</feature>
<dbReference type="InterPro" id="IPR028896">
    <property type="entry name" value="GcvT/YgfZ/DmdA"/>
</dbReference>
<keyword evidence="3 8" id="KW-0032">Aminotransferase</keyword>
<dbReference type="GO" id="GO:0004047">
    <property type="term" value="F:aminomethyltransferase activity"/>
    <property type="evidence" value="ECO:0007669"/>
    <property type="project" value="UniProtKB-EC"/>
</dbReference>
<keyword evidence="8" id="KW-0809">Transit peptide</keyword>
<dbReference type="SUPFAM" id="SSF103025">
    <property type="entry name" value="Folate-binding domain"/>
    <property type="match status" value="1"/>
</dbReference>
<evidence type="ECO:0000259" key="9">
    <source>
        <dbReference type="Pfam" id="PF01571"/>
    </source>
</evidence>
<dbReference type="GO" id="GO:0005739">
    <property type="term" value="C:mitochondrion"/>
    <property type="evidence" value="ECO:0007669"/>
    <property type="project" value="UniProtKB-SubCell"/>
</dbReference>
<dbReference type="EC" id="2.1.2.10" evidence="2 8"/>
<dbReference type="GO" id="GO:0005960">
    <property type="term" value="C:glycine cleavage complex"/>
    <property type="evidence" value="ECO:0007669"/>
    <property type="project" value="InterPro"/>
</dbReference>
<dbReference type="InterPro" id="IPR013977">
    <property type="entry name" value="GcvT_C"/>
</dbReference>
<evidence type="ECO:0000259" key="10">
    <source>
        <dbReference type="Pfam" id="PF08669"/>
    </source>
</evidence>
<evidence type="ECO:0000256" key="3">
    <source>
        <dbReference type="ARBA" id="ARBA00022576"/>
    </source>
</evidence>
<dbReference type="FunFam" id="3.30.70.1400:FF:000001">
    <property type="entry name" value="Aminomethyltransferase"/>
    <property type="match status" value="1"/>
</dbReference>
<dbReference type="NCBIfam" id="TIGR00528">
    <property type="entry name" value="gcvT"/>
    <property type="match status" value="1"/>
</dbReference>
<evidence type="ECO:0000256" key="7">
    <source>
        <dbReference type="PIRSR" id="PIRSR006487-1"/>
    </source>
</evidence>
<keyword evidence="4 8" id="KW-0808">Transferase</keyword>
<dbReference type="EMBL" id="CENE01000016">
    <property type="protein sequence ID" value="CEQ41682.1"/>
    <property type="molecule type" value="Genomic_DNA"/>
</dbReference>
<dbReference type="InterPro" id="IPR027266">
    <property type="entry name" value="TrmE/GcvT-like"/>
</dbReference>
<evidence type="ECO:0000256" key="2">
    <source>
        <dbReference type="ARBA" id="ARBA00012616"/>
    </source>
</evidence>
<dbReference type="InterPro" id="IPR029043">
    <property type="entry name" value="GcvT/YgfZ_C"/>
</dbReference>
<dbReference type="Gene3D" id="3.30.1360.120">
    <property type="entry name" value="Probable tRNA modification gtpase trme, domain 1"/>
    <property type="match status" value="1"/>
</dbReference>
<dbReference type="GO" id="GO:0006546">
    <property type="term" value="P:glycine catabolic process"/>
    <property type="evidence" value="ECO:0007669"/>
    <property type="project" value="InterPro"/>
</dbReference>
<dbReference type="Gene3D" id="4.10.1250.10">
    <property type="entry name" value="Aminomethyltransferase fragment"/>
    <property type="match status" value="1"/>
</dbReference>
<dbReference type="OrthoDB" id="10263536at2759"/>